<comment type="caution">
    <text evidence="2">The sequence shown here is derived from an EMBL/GenBank/DDBJ whole genome shotgun (WGS) entry which is preliminary data.</text>
</comment>
<feature type="region of interest" description="Disordered" evidence="1">
    <location>
        <begin position="553"/>
        <end position="594"/>
    </location>
</feature>
<dbReference type="EMBL" id="LHPG02000003">
    <property type="protein sequence ID" value="PRW59599.1"/>
    <property type="molecule type" value="Genomic_DNA"/>
</dbReference>
<feature type="region of interest" description="Disordered" evidence="1">
    <location>
        <begin position="706"/>
        <end position="727"/>
    </location>
</feature>
<name>A0A2P6TZV9_CHLSO</name>
<dbReference type="OrthoDB" id="519556at2759"/>
<sequence length="803" mass="86466">MAAGPLNLLEWLTPDALSRPENSLMRLVDAAHLYQLDPDVVEYNMQHHEVECFCGGEAEVYVLDWRLPPGSGNLVACPTPLGARVALKVRRLPDGNGSYLKVVNEDDLRFDGLHNRNFMRNEVNVLKLLELSGLGDRVPPVLGIVQHPGTVKDPPLFAYVMPMYHYNSLGHLMRSVCDRRVPESVFAEFFSLHRATDEYNELLRTVARCGEMGIMMQDISSNNLLIREEKYGCRLLLADPSMTMRACDLADPKMAPFIVCTWLWGSSICSYKRFDPTADMYSLSFCFLELWLCAEGAPVPLFDLVQMTGVEVNRDNARAFCHALCAAVLKRHASCPGAIVPRIRRELPVSWLKRGRMHRRPAEADMVAAAVELAGVAADAEALGGGLTAESLATPAGEALVARCLRLHERLTSLSQLEPPQGSPLDGSLAWVATHFMAQDHPLVAAMRAAQDPAATHCPSLEAVRYNKHTFNHAVLDAQASAKCCPYTAAYDCNKYKASLSEFMQEYVRRREEAVAVLQTPLPEDLLTRAACLQPLLALPAVAISPAASPSADLSSRTVAGGPGNASPATSGGSGLPSPNKRKRGAEQPSQPGQLMAGTTLRFAASRGGCLAGLPAFRLPPSTKGSNLYAYIAHLSERFRGNVHQLLALRQGPYSALLAASGLQPAQLDSLVGNSGSGDAYIEVSAASFLPGASAADHAAAAPSVFHSSSRGAGGSEQQIECGGGSAEEQARYSNAVHEHLKLSLSKGSPLAYGSSATATVLFRIAAAQLPQGMPWVQHEWGMPAADLAAIIDKVAHLFRKKK</sequence>
<proteinExistence type="predicted"/>
<protein>
    <submittedName>
        <fullName evidence="2">Serine threonine-kinase PEPKR2-like</fullName>
    </submittedName>
</protein>
<dbReference type="InterPro" id="IPR011009">
    <property type="entry name" value="Kinase-like_dom_sf"/>
</dbReference>
<dbReference type="SUPFAM" id="SSF56112">
    <property type="entry name" value="Protein kinase-like (PK-like)"/>
    <property type="match status" value="1"/>
</dbReference>
<feature type="compositionally biased region" description="Polar residues" evidence="1">
    <location>
        <begin position="706"/>
        <end position="719"/>
    </location>
</feature>
<evidence type="ECO:0000313" key="3">
    <source>
        <dbReference type="Proteomes" id="UP000239899"/>
    </source>
</evidence>
<reference evidence="2 3" key="1">
    <citation type="journal article" date="2018" name="Plant J.">
        <title>Genome sequences of Chlorella sorokiniana UTEX 1602 and Micractinium conductrix SAG 241.80: implications to maltose excretion by a green alga.</title>
        <authorList>
            <person name="Arriola M.B."/>
            <person name="Velmurugan N."/>
            <person name="Zhang Y."/>
            <person name="Plunkett M.H."/>
            <person name="Hondzo H."/>
            <person name="Barney B.M."/>
        </authorList>
    </citation>
    <scope>NUCLEOTIDE SEQUENCE [LARGE SCALE GENOMIC DNA]</scope>
    <source>
        <strain evidence="3">UTEX 1602</strain>
    </source>
</reference>
<accession>A0A2P6TZV9</accession>
<dbReference type="Proteomes" id="UP000239899">
    <property type="component" value="Unassembled WGS sequence"/>
</dbReference>
<organism evidence="2 3">
    <name type="scientific">Chlorella sorokiniana</name>
    <name type="common">Freshwater green alga</name>
    <dbReference type="NCBI Taxonomy" id="3076"/>
    <lineage>
        <taxon>Eukaryota</taxon>
        <taxon>Viridiplantae</taxon>
        <taxon>Chlorophyta</taxon>
        <taxon>core chlorophytes</taxon>
        <taxon>Trebouxiophyceae</taxon>
        <taxon>Chlorellales</taxon>
        <taxon>Chlorellaceae</taxon>
        <taxon>Chlorella clade</taxon>
        <taxon>Chlorella</taxon>
    </lineage>
</organism>
<dbReference type="GO" id="GO:0016301">
    <property type="term" value="F:kinase activity"/>
    <property type="evidence" value="ECO:0007669"/>
    <property type="project" value="UniProtKB-KW"/>
</dbReference>
<dbReference type="Gene3D" id="1.10.510.10">
    <property type="entry name" value="Transferase(Phosphotransferase) domain 1"/>
    <property type="match status" value="1"/>
</dbReference>
<gene>
    <name evidence="2" type="ORF">C2E21_1939</name>
</gene>
<evidence type="ECO:0000313" key="2">
    <source>
        <dbReference type="EMBL" id="PRW59599.1"/>
    </source>
</evidence>
<evidence type="ECO:0000256" key="1">
    <source>
        <dbReference type="SAM" id="MobiDB-lite"/>
    </source>
</evidence>
<dbReference type="AlphaFoldDB" id="A0A2P6TZV9"/>
<keyword evidence="3" id="KW-1185">Reference proteome</keyword>